<dbReference type="AlphaFoldDB" id="A0AAD9K439"/>
<feature type="compositionally biased region" description="Low complexity" evidence="1">
    <location>
        <begin position="165"/>
        <end position="177"/>
    </location>
</feature>
<gene>
    <name evidence="2" type="ORF">NP493_1443g00076</name>
</gene>
<keyword evidence="3" id="KW-1185">Reference proteome</keyword>
<feature type="region of interest" description="Disordered" evidence="1">
    <location>
        <begin position="315"/>
        <end position="364"/>
    </location>
</feature>
<feature type="region of interest" description="Disordered" evidence="1">
    <location>
        <begin position="165"/>
        <end position="196"/>
    </location>
</feature>
<comment type="caution">
    <text evidence="2">The sequence shown here is derived from an EMBL/GenBank/DDBJ whole genome shotgun (WGS) entry which is preliminary data.</text>
</comment>
<name>A0AAD9K439_RIDPI</name>
<accession>A0AAD9K439</accession>
<evidence type="ECO:0000313" key="3">
    <source>
        <dbReference type="Proteomes" id="UP001209878"/>
    </source>
</evidence>
<evidence type="ECO:0000256" key="1">
    <source>
        <dbReference type="SAM" id="MobiDB-lite"/>
    </source>
</evidence>
<sequence length="525" mass="57886">METMISPHDVRARSKLKKLVFFGLRSFGDSANNGAVDFVQWIAGDSDMTQSVDQPRPFTKVPTVNMLLQATNLKIAPGLMNGIWLMPPTPPVHSGITRDSPGMREWPMSSTRPGACHGGIGALSPDASCDLLAAESSLSSDLTACSADESPTSASEWDNQCPGVVSGDGSHDSGSSSPCLTFLDDHRPSTGARRRPRTFGRMSKEMSLVEDVSARRVQIDQELPFRLNFYYSRRLSAPSVCQDEDLGATTPSAGDETSPVSSTDELDAVPSAATSSETFAKYIPLLKTCPPRVPKILLNKRNRNEWKDIQTAFLQSGSGARPKKSRSDSSLSLTKAMRNSSWRKKFRHGRSTETSAPQPPDSDCGKLSALKKKYPGRFDLAANEKFCRLNACKRPDLTAVLYIQLPPGHERTLNLRLCHVKTELAVAAMLHFLYPYCQVQCLWVQCLQDNLDEFLRDSRIKPRFSKFVYLRHFDAVLVLSEDAAGLLRHTDTCFVRALAAAIGVSVDRLLVLVRQWSPLASESFD</sequence>
<feature type="region of interest" description="Disordered" evidence="1">
    <location>
        <begin position="243"/>
        <end position="271"/>
    </location>
</feature>
<protein>
    <submittedName>
        <fullName evidence="2">Uncharacterized protein</fullName>
    </submittedName>
</protein>
<proteinExistence type="predicted"/>
<dbReference type="Proteomes" id="UP001209878">
    <property type="component" value="Unassembled WGS sequence"/>
</dbReference>
<organism evidence="2 3">
    <name type="scientific">Ridgeia piscesae</name>
    <name type="common">Tubeworm</name>
    <dbReference type="NCBI Taxonomy" id="27915"/>
    <lineage>
        <taxon>Eukaryota</taxon>
        <taxon>Metazoa</taxon>
        <taxon>Spiralia</taxon>
        <taxon>Lophotrochozoa</taxon>
        <taxon>Annelida</taxon>
        <taxon>Polychaeta</taxon>
        <taxon>Sedentaria</taxon>
        <taxon>Canalipalpata</taxon>
        <taxon>Sabellida</taxon>
        <taxon>Siboglinidae</taxon>
        <taxon>Ridgeia</taxon>
    </lineage>
</organism>
<dbReference type="EMBL" id="JAODUO010001448">
    <property type="protein sequence ID" value="KAK2163723.1"/>
    <property type="molecule type" value="Genomic_DNA"/>
</dbReference>
<evidence type="ECO:0000313" key="2">
    <source>
        <dbReference type="EMBL" id="KAK2163723.1"/>
    </source>
</evidence>
<feature type="compositionally biased region" description="Polar residues" evidence="1">
    <location>
        <begin position="328"/>
        <end position="340"/>
    </location>
</feature>
<reference evidence="2" key="1">
    <citation type="journal article" date="2023" name="Mol. Biol. Evol.">
        <title>Third-Generation Sequencing Reveals the Adaptive Role of the Epigenome in Three Deep-Sea Polychaetes.</title>
        <authorList>
            <person name="Perez M."/>
            <person name="Aroh O."/>
            <person name="Sun Y."/>
            <person name="Lan Y."/>
            <person name="Juniper S.K."/>
            <person name="Young C.R."/>
            <person name="Angers B."/>
            <person name="Qian P.Y."/>
        </authorList>
    </citation>
    <scope>NUCLEOTIDE SEQUENCE</scope>
    <source>
        <strain evidence="2">R07B-5</strain>
    </source>
</reference>